<evidence type="ECO:0008006" key="3">
    <source>
        <dbReference type="Google" id="ProtNLM"/>
    </source>
</evidence>
<reference evidence="1 2" key="1">
    <citation type="submission" date="2015-03" db="EMBL/GenBank/DDBJ databases">
        <authorList>
            <consortium name="Pathogen Informatics"/>
            <person name="Murphy D."/>
        </authorList>
    </citation>
    <scope>NUCLEOTIDE SEQUENCE [LARGE SCALE GENOMIC DNA]</scope>
    <source>
        <strain evidence="2">type strain: CIP110231</strain>
    </source>
</reference>
<accession>A0ABM9SMX8</accession>
<dbReference type="InterPro" id="IPR025412">
    <property type="entry name" value="DUF4304"/>
</dbReference>
<dbReference type="RefSeq" id="WP_049602413.1">
    <property type="nucleotide sequence ID" value="NZ_CPYD01000025.1"/>
</dbReference>
<organism evidence="1 2">
    <name type="scientific">Yersinia nurmii</name>
    <dbReference type="NCBI Taxonomy" id="685706"/>
    <lineage>
        <taxon>Bacteria</taxon>
        <taxon>Pseudomonadati</taxon>
        <taxon>Pseudomonadota</taxon>
        <taxon>Gammaproteobacteria</taxon>
        <taxon>Enterobacterales</taxon>
        <taxon>Yersiniaceae</taxon>
        <taxon>Yersinia</taxon>
    </lineage>
</organism>
<comment type="caution">
    <text evidence="1">The sequence shown here is derived from an EMBL/GenBank/DDBJ whole genome shotgun (WGS) entry which is preliminary data.</text>
</comment>
<name>A0ABM9SMX8_9GAMM</name>
<proteinExistence type="predicted"/>
<evidence type="ECO:0000313" key="1">
    <source>
        <dbReference type="EMBL" id="CNF29137.1"/>
    </source>
</evidence>
<dbReference type="Proteomes" id="UP000040578">
    <property type="component" value="Unassembled WGS sequence"/>
</dbReference>
<sequence>MKIKSISDFLINNGFKSNGESDFFKENDEFIKCVNIQRKSSGDVFFINLGVNPIFNGYGDENPPRKEIDCYIRHRISSGNELDAFPLNTGDDVDAAINKVKNEAWPFFDFFSSLDNVFGSIKVKDLEEGTIPKELQSMPRARLALMCMRYFSATKNTTQAYDFAKYGLSVAGMAVGLKKEFKSIMKEVE</sequence>
<keyword evidence="2" id="KW-1185">Reference proteome</keyword>
<dbReference type="Pfam" id="PF14137">
    <property type="entry name" value="DUF4304"/>
    <property type="match status" value="1"/>
</dbReference>
<protein>
    <recommendedName>
        <fullName evidence="3">DUF4304 domain-containing protein</fullName>
    </recommendedName>
</protein>
<gene>
    <name evidence="1" type="ORF">ERS137967_03746</name>
</gene>
<evidence type="ECO:0000313" key="2">
    <source>
        <dbReference type="Proteomes" id="UP000040578"/>
    </source>
</evidence>
<dbReference type="EMBL" id="CPYD01000025">
    <property type="protein sequence ID" value="CNF29137.1"/>
    <property type="molecule type" value="Genomic_DNA"/>
</dbReference>